<dbReference type="AlphaFoldDB" id="A0A2T3FQ73"/>
<organism evidence="1 2">
    <name type="scientific">Clostridium fessum</name>
    <dbReference type="NCBI Taxonomy" id="2126740"/>
    <lineage>
        <taxon>Bacteria</taxon>
        <taxon>Bacillati</taxon>
        <taxon>Bacillota</taxon>
        <taxon>Clostridia</taxon>
        <taxon>Eubacteriales</taxon>
        <taxon>Clostridiaceae</taxon>
        <taxon>Clostridium</taxon>
    </lineage>
</organism>
<evidence type="ECO:0000313" key="2">
    <source>
        <dbReference type="Proteomes" id="UP000241048"/>
    </source>
</evidence>
<reference evidence="1 2" key="1">
    <citation type="submission" date="2018-03" db="EMBL/GenBank/DDBJ databases">
        <title>Lachnoclostridium SNUG30386 gen.nov., sp.nov., isolated from human faeces.</title>
        <authorList>
            <person name="Seo B."/>
            <person name="Jeon K."/>
            <person name="Ko G."/>
        </authorList>
    </citation>
    <scope>NUCLEOTIDE SEQUENCE [LARGE SCALE GENOMIC DNA]</scope>
    <source>
        <strain evidence="1 2">SNUG30386</strain>
    </source>
</reference>
<dbReference type="Proteomes" id="UP000241048">
    <property type="component" value="Unassembled WGS sequence"/>
</dbReference>
<proteinExistence type="predicted"/>
<name>A0A2T3FQ73_9CLOT</name>
<sequence>MQYLWINPVSAGMCEEDSLKRFLERHGLTRVECRGDWGRIVRERYEASLRAGVTLADARCPEAVRLLEEIQKEPENESGIENLKVAPIEPILLHCARELSTRPDLADGEKIITTPCQSLAVLGNSLGLENTRFIAWNRLAGGEVCVRAIEDSPIPPGYFAGICRKDGQAAKVESVSSSEKIRAYVESGSWKQADLLELLYCKDGCHHGDGVQTE</sequence>
<dbReference type="RefSeq" id="WP_107000529.1">
    <property type="nucleotide sequence ID" value="NZ_PYLO01000002.1"/>
</dbReference>
<protein>
    <submittedName>
        <fullName evidence="1">Uncharacterized protein</fullName>
    </submittedName>
</protein>
<evidence type="ECO:0000313" key="1">
    <source>
        <dbReference type="EMBL" id="PST37391.1"/>
    </source>
</evidence>
<accession>A0A2T3FQ73</accession>
<comment type="caution">
    <text evidence="1">The sequence shown here is derived from an EMBL/GenBank/DDBJ whole genome shotgun (WGS) entry which is preliminary data.</text>
</comment>
<keyword evidence="2" id="KW-1185">Reference proteome</keyword>
<gene>
    <name evidence="1" type="ORF">C7U56_05610</name>
</gene>
<dbReference type="EMBL" id="PYLO01000002">
    <property type="protein sequence ID" value="PST37391.1"/>
    <property type="molecule type" value="Genomic_DNA"/>
</dbReference>